<evidence type="ECO:0008006" key="4">
    <source>
        <dbReference type="Google" id="ProtNLM"/>
    </source>
</evidence>
<dbReference type="EMBL" id="LJYW01000001">
    <property type="protein sequence ID" value="KPL52144.1"/>
    <property type="molecule type" value="Genomic_DNA"/>
</dbReference>
<feature type="region of interest" description="Disordered" evidence="1">
    <location>
        <begin position="18"/>
        <end position="40"/>
    </location>
</feature>
<sequence length="187" mass="18653">MADTIVSGSVRRTVADLLSRKSTKSAGSNEAGVDASTLGAKSARQFVPTGSSGTSNALGALLSAAEQRTKSTSGTDTADSATDTARKSLKSYISELAAATATSTTDETQKSDEILQKLQAFFDAAVSGEKPDGNLFKLLGKYTKAVSDEAGAALTGTTNAAADAAGAYLSASKASKSALGATLGVTA</sequence>
<evidence type="ECO:0000313" key="2">
    <source>
        <dbReference type="EMBL" id="KPL52144.1"/>
    </source>
</evidence>
<dbReference type="Proteomes" id="UP000048984">
    <property type="component" value="Unassembled WGS sequence"/>
</dbReference>
<name>A0A0P6VIX6_9HYPH</name>
<protein>
    <recommendedName>
        <fullName evidence="4">DUF5610 domain-containing protein</fullName>
    </recommendedName>
</protein>
<accession>A0A0P6VIX6</accession>
<evidence type="ECO:0000256" key="1">
    <source>
        <dbReference type="SAM" id="MobiDB-lite"/>
    </source>
</evidence>
<gene>
    <name evidence="2" type="ORF">ABB55_07820</name>
</gene>
<comment type="caution">
    <text evidence="2">The sequence shown here is derived from an EMBL/GenBank/DDBJ whole genome shotgun (WGS) entry which is preliminary data.</text>
</comment>
<dbReference type="AlphaFoldDB" id="A0A0P6VIX6"/>
<proteinExistence type="predicted"/>
<keyword evidence="3" id="KW-1185">Reference proteome</keyword>
<organism evidence="2 3">
    <name type="scientific">Prosthecodimorpha hirschii</name>
    <dbReference type="NCBI Taxonomy" id="665126"/>
    <lineage>
        <taxon>Bacteria</taxon>
        <taxon>Pseudomonadati</taxon>
        <taxon>Pseudomonadota</taxon>
        <taxon>Alphaproteobacteria</taxon>
        <taxon>Hyphomicrobiales</taxon>
        <taxon>Ancalomicrobiaceae</taxon>
        <taxon>Prosthecodimorpha</taxon>
    </lineage>
</organism>
<evidence type="ECO:0000313" key="3">
    <source>
        <dbReference type="Proteomes" id="UP000048984"/>
    </source>
</evidence>
<reference evidence="2 3" key="1">
    <citation type="submission" date="2015-09" db="EMBL/GenBank/DDBJ databases">
        <authorList>
            <person name="Jackson K.R."/>
            <person name="Lunt B.L."/>
            <person name="Fisher J.N.B."/>
            <person name="Gardner A.V."/>
            <person name="Bailey M.E."/>
            <person name="Deus L.M."/>
            <person name="Earl A.S."/>
            <person name="Gibby P.D."/>
            <person name="Hartmann K.A."/>
            <person name="Liu J.E."/>
            <person name="Manci A.M."/>
            <person name="Nielsen D.A."/>
            <person name="Solomon M.B."/>
            <person name="Breakwell D.P."/>
            <person name="Burnett S.H."/>
            <person name="Grose J.H."/>
        </authorList>
    </citation>
    <scope>NUCLEOTIDE SEQUENCE [LARGE SCALE GENOMIC DNA]</scope>
    <source>
        <strain evidence="2 3">16</strain>
    </source>
</reference>
<reference evidence="2 3" key="2">
    <citation type="submission" date="2015-10" db="EMBL/GenBank/DDBJ databases">
        <title>Draft Genome Sequence of Prosthecomicrobium hirschii ATCC 27832.</title>
        <authorList>
            <person name="Daniel J."/>
            <person name="Givan S.A."/>
            <person name="Brun Y.V."/>
            <person name="Brown P.J."/>
        </authorList>
    </citation>
    <scope>NUCLEOTIDE SEQUENCE [LARGE SCALE GENOMIC DNA]</scope>
    <source>
        <strain evidence="2 3">16</strain>
    </source>
</reference>
<dbReference type="RefSeq" id="WP_054358307.1">
    <property type="nucleotide sequence ID" value="NZ_JAPCYQ010000001.1"/>
</dbReference>